<dbReference type="OrthoDB" id="2016681at2759"/>
<reference evidence="1" key="1">
    <citation type="submission" date="2020-09" db="EMBL/GenBank/DDBJ databases">
        <title>Genome-Enabled Discovery of Anthraquinone Biosynthesis in Senna tora.</title>
        <authorList>
            <person name="Kang S.-H."/>
            <person name="Pandey R.P."/>
            <person name="Lee C.-M."/>
            <person name="Sim J.-S."/>
            <person name="Jeong J.-T."/>
            <person name="Choi B.-S."/>
            <person name="Jung M."/>
            <person name="Ginzburg D."/>
            <person name="Zhao K."/>
            <person name="Won S.Y."/>
            <person name="Oh T.-J."/>
            <person name="Yu Y."/>
            <person name="Kim N.-H."/>
            <person name="Lee O.R."/>
            <person name="Lee T.-H."/>
            <person name="Bashyal P."/>
            <person name="Kim T.-S."/>
            <person name="Lee W.-H."/>
            <person name="Kawkins C."/>
            <person name="Kim C.-K."/>
            <person name="Kim J.S."/>
            <person name="Ahn B.O."/>
            <person name="Rhee S.Y."/>
            <person name="Sohng J.K."/>
        </authorList>
    </citation>
    <scope>NUCLEOTIDE SEQUENCE</scope>
    <source>
        <tissue evidence="1">Leaf</tissue>
    </source>
</reference>
<dbReference type="EMBL" id="JAAIUW010000004">
    <property type="protein sequence ID" value="KAF7836465.1"/>
    <property type="molecule type" value="Genomic_DNA"/>
</dbReference>
<evidence type="ECO:0000313" key="1">
    <source>
        <dbReference type="EMBL" id="KAF7836465.1"/>
    </source>
</evidence>
<comment type="caution">
    <text evidence="1">The sequence shown here is derived from an EMBL/GenBank/DDBJ whole genome shotgun (WGS) entry which is preliminary data.</text>
</comment>
<gene>
    <name evidence="1" type="ORF">G2W53_011324</name>
</gene>
<proteinExistence type="predicted"/>
<protein>
    <submittedName>
        <fullName evidence="1">Protein PHOTOSYSTEM I ASSEMBLY 2, chloroplastic isoform X1</fullName>
    </submittedName>
</protein>
<dbReference type="Proteomes" id="UP000634136">
    <property type="component" value="Unassembled WGS sequence"/>
</dbReference>
<dbReference type="Gene3D" id="1.20.1580.10">
    <property type="entry name" value="ABC transporter ATPase like domain"/>
    <property type="match status" value="1"/>
</dbReference>
<accession>A0A834X120</accession>
<name>A0A834X120_9FABA</name>
<evidence type="ECO:0000313" key="2">
    <source>
        <dbReference type="Proteomes" id="UP000634136"/>
    </source>
</evidence>
<keyword evidence="2" id="KW-1185">Reference proteome</keyword>
<dbReference type="AlphaFoldDB" id="A0A834X120"/>
<sequence length="79" mass="8366">MANISFCCNTLPPPPLSQSIPQRSQRYTLITASAAKSGGFSFNSILKRCETCGGQGAIECPGCKTAFIQQVKNSLPAVE</sequence>
<organism evidence="1 2">
    <name type="scientific">Senna tora</name>
    <dbReference type="NCBI Taxonomy" id="362788"/>
    <lineage>
        <taxon>Eukaryota</taxon>
        <taxon>Viridiplantae</taxon>
        <taxon>Streptophyta</taxon>
        <taxon>Embryophyta</taxon>
        <taxon>Tracheophyta</taxon>
        <taxon>Spermatophyta</taxon>
        <taxon>Magnoliopsida</taxon>
        <taxon>eudicotyledons</taxon>
        <taxon>Gunneridae</taxon>
        <taxon>Pentapetalae</taxon>
        <taxon>rosids</taxon>
        <taxon>fabids</taxon>
        <taxon>Fabales</taxon>
        <taxon>Fabaceae</taxon>
        <taxon>Caesalpinioideae</taxon>
        <taxon>Cassia clade</taxon>
        <taxon>Senna</taxon>
    </lineage>
</organism>